<keyword evidence="3" id="KW-1185">Reference proteome</keyword>
<reference evidence="2 3" key="1">
    <citation type="journal article" date="2007" name="Genome Res.">
        <title>Genome characteristics of facultatively symbiotic Frankia sp. strains reflect host range and host plant biogeography.</title>
        <authorList>
            <person name="Normand P."/>
            <person name="Lapierre P."/>
            <person name="Tisa L.S."/>
            <person name="Gogarten J.P."/>
            <person name="Alloisio N."/>
            <person name="Bagnarol E."/>
            <person name="Bassi C.A."/>
            <person name="Berry A.M."/>
            <person name="Bickhart D.M."/>
            <person name="Choisne N."/>
            <person name="Couloux A."/>
            <person name="Cournoyer B."/>
            <person name="Cruveiller S."/>
            <person name="Daubin V."/>
            <person name="Demange N."/>
            <person name="Francino M.P."/>
            <person name="Goltsman E."/>
            <person name="Huang Y."/>
            <person name="Kopp O.R."/>
            <person name="Labarre L."/>
            <person name="Lapidus A."/>
            <person name="Lavire C."/>
            <person name="Marechal J."/>
            <person name="Martinez M."/>
            <person name="Mastronunzio J.E."/>
            <person name="Mullin B.C."/>
            <person name="Niemann J."/>
            <person name="Pujic P."/>
            <person name="Rawnsley T."/>
            <person name="Rouy Z."/>
            <person name="Schenowitz C."/>
            <person name="Sellstedt A."/>
            <person name="Tavares F."/>
            <person name="Tomkins J.P."/>
            <person name="Vallenet D."/>
            <person name="Valverde C."/>
            <person name="Wall L.G."/>
            <person name="Wang Y."/>
            <person name="Medigue C."/>
            <person name="Benson D.R."/>
        </authorList>
    </citation>
    <scope>NUCLEOTIDE SEQUENCE [LARGE SCALE GENOMIC DNA]</scope>
    <source>
        <strain evidence="3">DSM 45986 / CECT 9034 / ACN14a</strain>
    </source>
</reference>
<dbReference type="Proteomes" id="UP000000657">
    <property type="component" value="Chromosome"/>
</dbReference>
<accession>Q0RHU9</accession>
<proteinExistence type="predicted"/>
<dbReference type="STRING" id="326424.FRAAL4282"/>
<evidence type="ECO:0000256" key="1">
    <source>
        <dbReference type="SAM" id="MobiDB-lite"/>
    </source>
</evidence>
<evidence type="ECO:0000313" key="3">
    <source>
        <dbReference type="Proteomes" id="UP000000657"/>
    </source>
</evidence>
<evidence type="ECO:0000313" key="2">
    <source>
        <dbReference type="EMBL" id="CAJ62924.1"/>
    </source>
</evidence>
<dbReference type="EMBL" id="CT573213">
    <property type="protein sequence ID" value="CAJ62924.1"/>
    <property type="molecule type" value="Genomic_DNA"/>
</dbReference>
<gene>
    <name evidence="2" type="ordered locus">FRAAL4282</name>
</gene>
<dbReference type="HOGENOM" id="CLU_2769835_0_0_11"/>
<protein>
    <submittedName>
        <fullName evidence="2">Uncharacterized protein</fullName>
    </submittedName>
</protein>
<dbReference type="KEGG" id="fal:FRAAL4282"/>
<organism evidence="2 3">
    <name type="scientific">Frankia alni (strain DSM 45986 / CECT 9034 / ACN14a)</name>
    <dbReference type="NCBI Taxonomy" id="326424"/>
    <lineage>
        <taxon>Bacteria</taxon>
        <taxon>Bacillati</taxon>
        <taxon>Actinomycetota</taxon>
        <taxon>Actinomycetes</taxon>
        <taxon>Frankiales</taxon>
        <taxon>Frankiaceae</taxon>
        <taxon>Frankia</taxon>
    </lineage>
</organism>
<sequence>MNAQSMGFRGRRNARADCSGSGQDIVIPARRPGAGAPTRIPGDRDERIRSAGREQHGPTPVETRGGTTR</sequence>
<feature type="region of interest" description="Disordered" evidence="1">
    <location>
        <begin position="1"/>
        <end position="69"/>
    </location>
</feature>
<name>Q0RHU9_FRAAA</name>
<feature type="compositionally biased region" description="Basic and acidic residues" evidence="1">
    <location>
        <begin position="41"/>
        <end position="56"/>
    </location>
</feature>
<dbReference type="AlphaFoldDB" id="Q0RHU9"/>